<gene>
    <name evidence="1" type="ORF">PVL29_009308</name>
</gene>
<proteinExistence type="predicted"/>
<dbReference type="Proteomes" id="UP001168098">
    <property type="component" value="Unassembled WGS sequence"/>
</dbReference>
<protein>
    <submittedName>
        <fullName evidence="1">Uncharacterized protein</fullName>
    </submittedName>
</protein>
<evidence type="ECO:0000313" key="2">
    <source>
        <dbReference type="Proteomes" id="UP001168098"/>
    </source>
</evidence>
<sequence length="135" mass="14177">MDDLTFSVQQLTSLVDGSIEVIGSSSNTRALIVAHETMPILQTSGAAATKICALIIDIPNSAGQVDGEIFIRSIDTSVDIIIRDDPAMVQDAGEAITPIMEITDQATTPMLENIAQVATLVLEEIDGVVDPIIGA</sequence>
<evidence type="ECO:0000313" key="1">
    <source>
        <dbReference type="EMBL" id="KAJ9697429.1"/>
    </source>
</evidence>
<name>A0AA38ZYI7_VITRO</name>
<keyword evidence="2" id="KW-1185">Reference proteome</keyword>
<organism evidence="1 2">
    <name type="scientific">Vitis rotundifolia</name>
    <name type="common">Muscadine grape</name>
    <dbReference type="NCBI Taxonomy" id="103349"/>
    <lineage>
        <taxon>Eukaryota</taxon>
        <taxon>Viridiplantae</taxon>
        <taxon>Streptophyta</taxon>
        <taxon>Embryophyta</taxon>
        <taxon>Tracheophyta</taxon>
        <taxon>Spermatophyta</taxon>
        <taxon>Magnoliopsida</taxon>
        <taxon>eudicotyledons</taxon>
        <taxon>Gunneridae</taxon>
        <taxon>Pentapetalae</taxon>
        <taxon>rosids</taxon>
        <taxon>Vitales</taxon>
        <taxon>Vitaceae</taxon>
        <taxon>Viteae</taxon>
        <taxon>Vitis</taxon>
    </lineage>
</organism>
<dbReference type="AlphaFoldDB" id="A0AA38ZYI7"/>
<comment type="caution">
    <text evidence="1">The sequence shown here is derived from an EMBL/GenBank/DDBJ whole genome shotgun (WGS) entry which is preliminary data.</text>
</comment>
<dbReference type="EMBL" id="JARBHA010000007">
    <property type="protein sequence ID" value="KAJ9697429.1"/>
    <property type="molecule type" value="Genomic_DNA"/>
</dbReference>
<accession>A0AA38ZYI7</accession>
<reference evidence="1 2" key="1">
    <citation type="journal article" date="2023" name="BMC Biotechnol.">
        <title>Vitis rotundifolia cv Carlos genome sequencing.</title>
        <authorList>
            <person name="Huff M."/>
            <person name="Hulse-Kemp A."/>
            <person name="Scheffler B."/>
            <person name="Youngblood R."/>
            <person name="Simpson S."/>
            <person name="Babiker E."/>
            <person name="Staton M."/>
        </authorList>
    </citation>
    <scope>NUCLEOTIDE SEQUENCE [LARGE SCALE GENOMIC DNA]</scope>
    <source>
        <tissue evidence="1">Leaf</tissue>
    </source>
</reference>